<reference evidence="1 2" key="1">
    <citation type="submission" date="2017-02" db="EMBL/GenBank/DDBJ databases">
        <authorList>
            <person name="Peterson S.W."/>
        </authorList>
    </citation>
    <scope>NUCLEOTIDE SEQUENCE [LARGE SCALE GENOMIC DNA]</scope>
    <source>
        <strain evidence="1 2">DSM 9653</strain>
    </source>
</reference>
<dbReference type="SUPFAM" id="SSF47413">
    <property type="entry name" value="lambda repressor-like DNA-binding domains"/>
    <property type="match status" value="1"/>
</dbReference>
<dbReference type="AlphaFoldDB" id="A0A1T5G9H0"/>
<dbReference type="InterPro" id="IPR010982">
    <property type="entry name" value="Lambda_DNA-bd_dom_sf"/>
</dbReference>
<gene>
    <name evidence="1" type="ORF">SAMN05660750_03854</name>
</gene>
<proteinExistence type="predicted"/>
<dbReference type="EMBL" id="FUYX01000012">
    <property type="protein sequence ID" value="SKC05133.1"/>
    <property type="molecule type" value="Genomic_DNA"/>
</dbReference>
<name>A0A1T5G9H0_9HYPH</name>
<dbReference type="Proteomes" id="UP000190130">
    <property type="component" value="Unassembled WGS sequence"/>
</dbReference>
<evidence type="ECO:0000313" key="2">
    <source>
        <dbReference type="Proteomes" id="UP000190130"/>
    </source>
</evidence>
<sequence>MTPRQARAARAMLGLDMKTVCALANIGKRTLTEFEAGSRAINSATESKIKAFYISRGLAFTAPEDGESVRFGRPPECADESTYVVRSKSEYVDLFGALDVAEKLTSLNEALKSLSQRETISQLIILNILKRSGLNQKELASQIDCTASFINAIAVGKKSVPISYSEKIQIFFNQDQVSIRKALRQEKIIEKFLAQSIRIHEDLLNAWRSLYD</sequence>
<organism evidence="1 2">
    <name type="scientific">Bosea thiooxidans</name>
    <dbReference type="NCBI Taxonomy" id="53254"/>
    <lineage>
        <taxon>Bacteria</taxon>
        <taxon>Pseudomonadati</taxon>
        <taxon>Pseudomonadota</taxon>
        <taxon>Alphaproteobacteria</taxon>
        <taxon>Hyphomicrobiales</taxon>
        <taxon>Boseaceae</taxon>
        <taxon>Bosea</taxon>
    </lineage>
</organism>
<evidence type="ECO:0000313" key="1">
    <source>
        <dbReference type="EMBL" id="SKC05133.1"/>
    </source>
</evidence>
<accession>A0A1T5G9H0</accession>
<dbReference type="RefSeq" id="WP_139384463.1">
    <property type="nucleotide sequence ID" value="NZ_FUYX01000012.1"/>
</dbReference>
<protein>
    <submittedName>
        <fullName evidence="1">Uncharacterized protein</fullName>
    </submittedName>
</protein>
<dbReference type="OrthoDB" id="7206663at2"/>
<dbReference type="Gene3D" id="1.10.260.40">
    <property type="entry name" value="lambda repressor-like DNA-binding domains"/>
    <property type="match status" value="1"/>
</dbReference>
<dbReference type="GO" id="GO:0003677">
    <property type="term" value="F:DNA binding"/>
    <property type="evidence" value="ECO:0007669"/>
    <property type="project" value="InterPro"/>
</dbReference>